<reference evidence="1" key="1">
    <citation type="submission" date="2018-10" db="EMBL/GenBank/DDBJ databases">
        <title>Hidden diversity of soil giant viruses.</title>
        <authorList>
            <person name="Schulz F."/>
            <person name="Alteio L."/>
            <person name="Goudeau D."/>
            <person name="Ryan E.M."/>
            <person name="Malmstrom R.R."/>
            <person name="Blanchard J."/>
            <person name="Woyke T."/>
        </authorList>
    </citation>
    <scope>NUCLEOTIDE SEQUENCE</scope>
    <source>
        <strain evidence="1">FNV1</strain>
    </source>
</reference>
<accession>A0A3G4ZYB4</accession>
<sequence length="204" mass="24026">MSQLELEYTPFQNAFATLIESWADSTLDKTKMSDESSPTYNLSREAGLIITQYIGEEVTEHTCDHICCGIIVYDDKFEGYYKHYYCDKLVALPQQLDRLLYHAGLRMNNPRKSDDTGNIFDYFTNNVLEILISDCLRDQIADKLHKHLCPISTHKMHTFILEHKHQIIKQLRDKFIIIGLLHINLHIWQRYESIRKTYIQIISE</sequence>
<dbReference type="EMBL" id="MK072139">
    <property type="protein sequence ID" value="AYV79304.1"/>
    <property type="molecule type" value="Genomic_DNA"/>
</dbReference>
<gene>
    <name evidence="1" type="ORF">Faunusvirus8_21</name>
</gene>
<protein>
    <submittedName>
        <fullName evidence="1">Uncharacterized protein</fullName>
    </submittedName>
</protein>
<organism evidence="1">
    <name type="scientific">Faunusvirus sp</name>
    <dbReference type="NCBI Taxonomy" id="2487766"/>
    <lineage>
        <taxon>Viruses</taxon>
        <taxon>Varidnaviria</taxon>
        <taxon>Bamfordvirae</taxon>
        <taxon>Nucleocytoviricota</taxon>
        <taxon>Megaviricetes</taxon>
        <taxon>Imitervirales</taxon>
        <taxon>Mimiviridae</taxon>
    </lineage>
</organism>
<name>A0A3G4ZYB4_9VIRU</name>
<proteinExistence type="predicted"/>
<evidence type="ECO:0000313" key="1">
    <source>
        <dbReference type="EMBL" id="AYV79304.1"/>
    </source>
</evidence>